<accession>A0ABN3L2K6</accession>
<reference evidence="2 3" key="1">
    <citation type="journal article" date="2019" name="Int. J. Syst. Evol. Microbiol.">
        <title>The Global Catalogue of Microorganisms (GCM) 10K type strain sequencing project: providing services to taxonomists for standard genome sequencing and annotation.</title>
        <authorList>
            <consortium name="The Broad Institute Genomics Platform"/>
            <consortium name="The Broad Institute Genome Sequencing Center for Infectious Disease"/>
            <person name="Wu L."/>
            <person name="Ma J."/>
        </authorList>
    </citation>
    <scope>NUCLEOTIDE SEQUENCE [LARGE SCALE GENOMIC DNA]</scope>
    <source>
        <strain evidence="2 3">JCM 6307</strain>
    </source>
</reference>
<keyword evidence="3" id="KW-1185">Reference proteome</keyword>
<dbReference type="Proteomes" id="UP001501358">
    <property type="component" value="Unassembled WGS sequence"/>
</dbReference>
<protein>
    <submittedName>
        <fullName evidence="2">Uncharacterized protein</fullName>
    </submittedName>
</protein>
<organism evidence="2 3">
    <name type="scientific">Streptomyces thermolineatus</name>
    <dbReference type="NCBI Taxonomy" id="44033"/>
    <lineage>
        <taxon>Bacteria</taxon>
        <taxon>Bacillati</taxon>
        <taxon>Actinomycetota</taxon>
        <taxon>Actinomycetes</taxon>
        <taxon>Kitasatosporales</taxon>
        <taxon>Streptomycetaceae</taxon>
        <taxon>Streptomyces</taxon>
    </lineage>
</organism>
<evidence type="ECO:0000313" key="2">
    <source>
        <dbReference type="EMBL" id="GAA2476669.1"/>
    </source>
</evidence>
<gene>
    <name evidence="2" type="ORF">GCM10010406_11040</name>
</gene>
<name>A0ABN3L2K6_9ACTN</name>
<comment type="caution">
    <text evidence="2">The sequence shown here is derived from an EMBL/GenBank/DDBJ whole genome shotgun (WGS) entry which is preliminary data.</text>
</comment>
<feature type="region of interest" description="Disordered" evidence="1">
    <location>
        <begin position="61"/>
        <end position="80"/>
    </location>
</feature>
<evidence type="ECO:0000313" key="3">
    <source>
        <dbReference type="Proteomes" id="UP001501358"/>
    </source>
</evidence>
<evidence type="ECO:0000256" key="1">
    <source>
        <dbReference type="SAM" id="MobiDB-lite"/>
    </source>
</evidence>
<proteinExistence type="predicted"/>
<dbReference type="EMBL" id="BAAATA010000004">
    <property type="protein sequence ID" value="GAA2476669.1"/>
    <property type="molecule type" value="Genomic_DNA"/>
</dbReference>
<dbReference type="RefSeq" id="WP_344381962.1">
    <property type="nucleotide sequence ID" value="NZ_BAAATA010000004.1"/>
</dbReference>
<feature type="compositionally biased region" description="Basic residues" evidence="1">
    <location>
        <begin position="71"/>
        <end position="80"/>
    </location>
</feature>
<sequence length="80" mass="9343">MTQDEDDLIYTPAESLHNARLFVAAVYRAGRGRDLSALDRRREQLREKAWLRQDAEHRAQLQAEAEQRAQKAARKVRGRK</sequence>